<organism evidence="2 3">
    <name type="scientific">Rhodococcus jostii (strain RHA1)</name>
    <dbReference type="NCBI Taxonomy" id="101510"/>
    <lineage>
        <taxon>Bacteria</taxon>
        <taxon>Bacillati</taxon>
        <taxon>Actinomycetota</taxon>
        <taxon>Actinomycetes</taxon>
        <taxon>Mycobacteriales</taxon>
        <taxon>Nocardiaceae</taxon>
        <taxon>Rhodococcus</taxon>
    </lineage>
</organism>
<protein>
    <submittedName>
        <fullName evidence="2">Uncharacterized protein</fullName>
    </submittedName>
</protein>
<dbReference type="AlphaFoldDB" id="Q0SCF2"/>
<gene>
    <name evidence="2" type="ordered locus">RHA1_ro02981</name>
</gene>
<evidence type="ECO:0000313" key="2">
    <source>
        <dbReference type="EMBL" id="ABG94784.1"/>
    </source>
</evidence>
<dbReference type="KEGG" id="rha:RHA1_ro02981"/>
<name>Q0SCF2_RHOJR</name>
<evidence type="ECO:0000256" key="1">
    <source>
        <dbReference type="SAM" id="MobiDB-lite"/>
    </source>
</evidence>
<evidence type="ECO:0000313" key="3">
    <source>
        <dbReference type="Proteomes" id="UP000008710"/>
    </source>
</evidence>
<dbReference type="EMBL" id="CP000431">
    <property type="protein sequence ID" value="ABG94784.1"/>
    <property type="molecule type" value="Genomic_DNA"/>
</dbReference>
<dbReference type="Proteomes" id="UP000008710">
    <property type="component" value="Chromosome"/>
</dbReference>
<reference evidence="3" key="1">
    <citation type="journal article" date="2006" name="Proc. Natl. Acad. Sci. U.S.A.">
        <title>The complete genome of Rhodococcus sp. RHA1 provides insights into a catabolic powerhouse.</title>
        <authorList>
            <person name="McLeod M.P."/>
            <person name="Warren R.L."/>
            <person name="Hsiao W.W.L."/>
            <person name="Araki N."/>
            <person name="Myhre M."/>
            <person name="Fernandes C."/>
            <person name="Miyazawa D."/>
            <person name="Wong W."/>
            <person name="Lillquist A.L."/>
            <person name="Wang D."/>
            <person name="Dosanjh M."/>
            <person name="Hara H."/>
            <person name="Petrescu A."/>
            <person name="Morin R.D."/>
            <person name="Yang G."/>
            <person name="Stott J.M."/>
            <person name="Schein J.E."/>
            <person name="Shin H."/>
            <person name="Smailus D."/>
            <person name="Siddiqui A.S."/>
            <person name="Marra M.A."/>
            <person name="Jones S.J.M."/>
            <person name="Holt R."/>
            <person name="Brinkman F.S.L."/>
            <person name="Miyauchi K."/>
            <person name="Fukuda M."/>
            <person name="Davies J.E."/>
            <person name="Mohn W.W."/>
            <person name="Eltis L.D."/>
        </authorList>
    </citation>
    <scope>NUCLEOTIDE SEQUENCE [LARGE SCALE GENOMIC DNA]</scope>
    <source>
        <strain evidence="3">RHA1</strain>
    </source>
</reference>
<dbReference type="HOGENOM" id="CLU_1359520_0_0_11"/>
<feature type="region of interest" description="Disordered" evidence="1">
    <location>
        <begin position="176"/>
        <end position="201"/>
    </location>
</feature>
<sequence>MNSPSTLGDGTCCDAECSADSSGLRGGQQGGQCPGEVALVDLRGTLVDAQRPHVTLHARHRVFAHDAGSAEHLDRPVGMGESAVSNAAIADAAELLTQKADMLLERLADQVMAAPTPGSRAWYAHRNTAADSVKERLLVRIAIAHQAHFDLAEDIARARAAGAGWAEIGEATSLTAHQSRKRWDTTPAASRRQESGQLAIW</sequence>
<accession>Q0SCF2</accession>
<proteinExistence type="predicted"/>